<sequence>MLRCGDSLRWMSVVTCASIQHHAKPAQSCQQDNPTVCAMGLVFLATLRPFIPRQRSFGTQPPLLLRVSPGQAVDWRAARFTSSRIFSSSISKMRPTRDTSRALSTFWKKRHALAGGSVQCLQVQGIGTILRVVPIPDNLPDQYKQTDTHLVLGSQHHLRLQGQVQACHADLRGATHGHTVQLDELPTTPLKRDRSQVTDGHTLKRN</sequence>
<comment type="caution">
    <text evidence="1">The sequence shown here is derived from an EMBL/GenBank/DDBJ whole genome shotgun (WGS) entry which is preliminary data.</text>
</comment>
<dbReference type="AlphaFoldDB" id="A0A5B7ILV9"/>
<evidence type="ECO:0000313" key="2">
    <source>
        <dbReference type="Proteomes" id="UP000324222"/>
    </source>
</evidence>
<proteinExistence type="predicted"/>
<gene>
    <name evidence="1" type="ORF">E2C01_077335</name>
</gene>
<accession>A0A5B7ILV9</accession>
<name>A0A5B7ILV9_PORTR</name>
<reference evidence="1 2" key="1">
    <citation type="submission" date="2019-05" db="EMBL/GenBank/DDBJ databases">
        <title>Another draft genome of Portunus trituberculatus and its Hox gene families provides insights of decapod evolution.</title>
        <authorList>
            <person name="Jeong J.-H."/>
            <person name="Song I."/>
            <person name="Kim S."/>
            <person name="Choi T."/>
            <person name="Kim D."/>
            <person name="Ryu S."/>
            <person name="Kim W."/>
        </authorList>
    </citation>
    <scope>NUCLEOTIDE SEQUENCE [LARGE SCALE GENOMIC DNA]</scope>
    <source>
        <tissue evidence="1">Muscle</tissue>
    </source>
</reference>
<evidence type="ECO:0000313" key="1">
    <source>
        <dbReference type="EMBL" id="MPC82657.1"/>
    </source>
</evidence>
<organism evidence="1 2">
    <name type="scientific">Portunus trituberculatus</name>
    <name type="common">Swimming crab</name>
    <name type="synonym">Neptunus trituberculatus</name>
    <dbReference type="NCBI Taxonomy" id="210409"/>
    <lineage>
        <taxon>Eukaryota</taxon>
        <taxon>Metazoa</taxon>
        <taxon>Ecdysozoa</taxon>
        <taxon>Arthropoda</taxon>
        <taxon>Crustacea</taxon>
        <taxon>Multicrustacea</taxon>
        <taxon>Malacostraca</taxon>
        <taxon>Eumalacostraca</taxon>
        <taxon>Eucarida</taxon>
        <taxon>Decapoda</taxon>
        <taxon>Pleocyemata</taxon>
        <taxon>Brachyura</taxon>
        <taxon>Eubrachyura</taxon>
        <taxon>Portunoidea</taxon>
        <taxon>Portunidae</taxon>
        <taxon>Portuninae</taxon>
        <taxon>Portunus</taxon>
    </lineage>
</organism>
<protein>
    <submittedName>
        <fullName evidence="1">Uncharacterized protein</fullName>
    </submittedName>
</protein>
<dbReference type="EMBL" id="VSRR010060387">
    <property type="protein sequence ID" value="MPC82657.1"/>
    <property type="molecule type" value="Genomic_DNA"/>
</dbReference>
<dbReference type="Proteomes" id="UP000324222">
    <property type="component" value="Unassembled WGS sequence"/>
</dbReference>
<keyword evidence="2" id="KW-1185">Reference proteome</keyword>